<dbReference type="NCBIfam" id="TIGR03505">
    <property type="entry name" value="FimV_core"/>
    <property type="match status" value="1"/>
</dbReference>
<feature type="chain" id="PRO_5046221761" description="LysM domain-containing protein" evidence="3">
    <location>
        <begin position="20"/>
        <end position="555"/>
    </location>
</feature>
<dbReference type="InterPro" id="IPR020011">
    <property type="entry name" value="FimV_C"/>
</dbReference>
<dbReference type="Gene3D" id="3.10.350.10">
    <property type="entry name" value="LysM domain"/>
    <property type="match status" value="1"/>
</dbReference>
<gene>
    <name evidence="5" type="ORF">GCM10008101_10540</name>
</gene>
<keyword evidence="3" id="KW-0732">Signal</keyword>
<feature type="compositionally biased region" description="Low complexity" evidence="2">
    <location>
        <begin position="381"/>
        <end position="400"/>
    </location>
</feature>
<evidence type="ECO:0000256" key="2">
    <source>
        <dbReference type="SAM" id="MobiDB-lite"/>
    </source>
</evidence>
<feature type="region of interest" description="Disordered" evidence="2">
    <location>
        <begin position="378"/>
        <end position="400"/>
    </location>
</feature>
<dbReference type="InterPro" id="IPR057840">
    <property type="entry name" value="FimV_N"/>
</dbReference>
<dbReference type="Pfam" id="PF25800">
    <property type="entry name" value="FimV_N"/>
    <property type="match status" value="1"/>
</dbReference>
<protein>
    <recommendedName>
        <fullName evidence="4">LysM domain-containing protein</fullName>
    </recommendedName>
</protein>
<dbReference type="InterPro" id="IPR036779">
    <property type="entry name" value="LysM_dom_sf"/>
</dbReference>
<feature type="compositionally biased region" description="Low complexity" evidence="2">
    <location>
        <begin position="174"/>
        <end position="188"/>
    </location>
</feature>
<reference evidence="6" key="1">
    <citation type="journal article" date="2019" name="Int. J. Syst. Evol. Microbiol.">
        <title>The Global Catalogue of Microorganisms (GCM) 10K type strain sequencing project: providing services to taxonomists for standard genome sequencing and annotation.</title>
        <authorList>
            <consortium name="The Broad Institute Genomics Platform"/>
            <consortium name="The Broad Institute Genome Sequencing Center for Infectious Disease"/>
            <person name="Wu L."/>
            <person name="Ma J."/>
        </authorList>
    </citation>
    <scope>NUCLEOTIDE SEQUENCE [LARGE SCALE GENOMIC DNA]</scope>
    <source>
        <strain evidence="6">KCTC 22558</strain>
    </source>
</reference>
<keyword evidence="1" id="KW-0175">Coiled coil</keyword>
<dbReference type="RefSeq" id="WP_189447500.1">
    <property type="nucleotide sequence ID" value="NZ_BMXY01000001.1"/>
</dbReference>
<dbReference type="Proteomes" id="UP000643403">
    <property type="component" value="Unassembled WGS sequence"/>
</dbReference>
<feature type="compositionally biased region" description="Pro residues" evidence="2">
    <location>
        <begin position="162"/>
        <end position="173"/>
    </location>
</feature>
<accession>A0ABQ3C103</accession>
<evidence type="ECO:0000256" key="3">
    <source>
        <dbReference type="SAM" id="SignalP"/>
    </source>
</evidence>
<feature type="domain" description="LysM" evidence="4">
    <location>
        <begin position="193"/>
        <end position="248"/>
    </location>
</feature>
<evidence type="ECO:0000259" key="4">
    <source>
        <dbReference type="PROSITE" id="PS51782"/>
    </source>
</evidence>
<name>A0ABQ3C103_9GAMM</name>
<dbReference type="EMBL" id="BMXY01000001">
    <property type="protein sequence ID" value="GGZ58726.1"/>
    <property type="molecule type" value="Genomic_DNA"/>
</dbReference>
<dbReference type="InterPro" id="IPR020012">
    <property type="entry name" value="LysM_FimV"/>
</dbReference>
<dbReference type="NCBIfam" id="TIGR03504">
    <property type="entry name" value="FimV_Cterm"/>
    <property type="match status" value="1"/>
</dbReference>
<evidence type="ECO:0000256" key="1">
    <source>
        <dbReference type="SAM" id="Coils"/>
    </source>
</evidence>
<proteinExistence type="predicted"/>
<dbReference type="InterPro" id="IPR038440">
    <property type="entry name" value="FimV_C_sf"/>
</dbReference>
<dbReference type="CDD" id="cd00118">
    <property type="entry name" value="LysM"/>
    <property type="match status" value="1"/>
</dbReference>
<keyword evidence="6" id="KW-1185">Reference proteome</keyword>
<feature type="region of interest" description="Disordered" evidence="2">
    <location>
        <begin position="156"/>
        <end position="190"/>
    </location>
</feature>
<evidence type="ECO:0000313" key="5">
    <source>
        <dbReference type="EMBL" id="GGZ58726.1"/>
    </source>
</evidence>
<feature type="compositionally biased region" description="Low complexity" evidence="2">
    <location>
        <begin position="273"/>
        <end position="297"/>
    </location>
</feature>
<feature type="region of interest" description="Disordered" evidence="2">
    <location>
        <begin position="273"/>
        <end position="329"/>
    </location>
</feature>
<evidence type="ECO:0000313" key="6">
    <source>
        <dbReference type="Proteomes" id="UP000643403"/>
    </source>
</evidence>
<dbReference type="Gene3D" id="1.20.58.2200">
    <property type="match status" value="1"/>
</dbReference>
<comment type="caution">
    <text evidence="5">The sequence shown here is derived from an EMBL/GenBank/DDBJ whole genome shotgun (WGS) entry which is preliminary data.</text>
</comment>
<feature type="coiled-coil region" evidence="1">
    <location>
        <begin position="344"/>
        <end position="371"/>
    </location>
</feature>
<feature type="signal peptide" evidence="3">
    <location>
        <begin position="1"/>
        <end position="19"/>
    </location>
</feature>
<organism evidence="5 6">
    <name type="scientific">Cognatilysobacter xinjiangensis</name>
    <dbReference type="NCBI Taxonomy" id="546892"/>
    <lineage>
        <taxon>Bacteria</taxon>
        <taxon>Pseudomonadati</taxon>
        <taxon>Pseudomonadota</taxon>
        <taxon>Gammaproteobacteria</taxon>
        <taxon>Lysobacterales</taxon>
        <taxon>Lysobacteraceae</taxon>
        <taxon>Cognatilysobacter</taxon>
    </lineage>
</organism>
<dbReference type="InterPro" id="IPR018392">
    <property type="entry name" value="LysM"/>
</dbReference>
<sequence length="555" mass="57587">MLRSACLLALALASGSVHALGLGQIQVKSGLGEPLLAEIPVISNDPTELVDLDAALASPETFTRIGLEPPMGIVADLRFTIGTDAQGRPVIRITSVQPVTQPLLNFLIEVDWGQGRLVREYTAAVDRPGSVAAVPAAPVQAPEVDAAPVIERPAQPVAQAPAPTPARPRPQVPAPATQPVATAPTQRASQAADEYTVRAGDSASRIAARLAPEGVTVDQTMVGLLRANPAAFIAGDLNRLRGGSVLRVPAATELQAVEAREAADLVRAHAQQWRQARSQPQAPAAASAVPASPSAPAVTPPEGRLEIVPPGAGRQARGGTQSGIAAGGEGEMLRQELVQTKETLAARDAEVQELKSRVAELEKLQADQQKLIAMQNSQLHTAQQRPAAQPAPAPSTESSSTLPWVAGGVLVMLGLLAAAWNRRRASRAPVFRAPPTESRASVADAFEPAAEPMPAAAFAGDEVAEAVPSWGRGAGRTARTPAVVETVRPVDEAAAVVADPDPSQADAANVERLELAQAYLDLGDTDNARRLLGEVAETGDATARGVAVKMLRDIG</sequence>
<dbReference type="PROSITE" id="PS51782">
    <property type="entry name" value="LYSM"/>
    <property type="match status" value="1"/>
</dbReference>